<dbReference type="PROSITE" id="PS50932">
    <property type="entry name" value="HTH_LACI_2"/>
    <property type="match status" value="1"/>
</dbReference>
<dbReference type="InterPro" id="IPR028082">
    <property type="entry name" value="Peripla_BP_I"/>
</dbReference>
<dbReference type="EMBL" id="JACHIW010000001">
    <property type="protein sequence ID" value="MBB5157178.1"/>
    <property type="molecule type" value="Genomic_DNA"/>
</dbReference>
<evidence type="ECO:0000256" key="1">
    <source>
        <dbReference type="ARBA" id="ARBA00023015"/>
    </source>
</evidence>
<dbReference type="RefSeq" id="WP_184728183.1">
    <property type="nucleotide sequence ID" value="NZ_JACHIW010000001.1"/>
</dbReference>
<name>A0A840QEQ9_9PSEU</name>
<dbReference type="GO" id="GO:0003700">
    <property type="term" value="F:DNA-binding transcription factor activity"/>
    <property type="evidence" value="ECO:0007669"/>
    <property type="project" value="TreeGrafter"/>
</dbReference>
<evidence type="ECO:0000313" key="7">
    <source>
        <dbReference type="Proteomes" id="UP000584374"/>
    </source>
</evidence>
<evidence type="ECO:0000256" key="4">
    <source>
        <dbReference type="SAM" id="MobiDB-lite"/>
    </source>
</evidence>
<dbReference type="SMART" id="SM00354">
    <property type="entry name" value="HTH_LACI"/>
    <property type="match status" value="1"/>
</dbReference>
<accession>A0A840QEQ9</accession>
<organism evidence="6 7">
    <name type="scientific">Saccharopolyspora phatthalungensis</name>
    <dbReference type="NCBI Taxonomy" id="664693"/>
    <lineage>
        <taxon>Bacteria</taxon>
        <taxon>Bacillati</taxon>
        <taxon>Actinomycetota</taxon>
        <taxon>Actinomycetes</taxon>
        <taxon>Pseudonocardiales</taxon>
        <taxon>Pseudonocardiaceae</taxon>
        <taxon>Saccharopolyspora</taxon>
    </lineage>
</organism>
<dbReference type="AlphaFoldDB" id="A0A840QEQ9"/>
<reference evidence="6 7" key="1">
    <citation type="submission" date="2020-08" db="EMBL/GenBank/DDBJ databases">
        <title>Sequencing the genomes of 1000 actinobacteria strains.</title>
        <authorList>
            <person name="Klenk H.-P."/>
        </authorList>
    </citation>
    <scope>NUCLEOTIDE SEQUENCE [LARGE SCALE GENOMIC DNA]</scope>
    <source>
        <strain evidence="6 7">DSM 45584</strain>
    </source>
</reference>
<keyword evidence="2" id="KW-0238">DNA-binding</keyword>
<dbReference type="SUPFAM" id="SSF47413">
    <property type="entry name" value="lambda repressor-like DNA-binding domains"/>
    <property type="match status" value="1"/>
</dbReference>
<evidence type="ECO:0000313" key="6">
    <source>
        <dbReference type="EMBL" id="MBB5157178.1"/>
    </source>
</evidence>
<dbReference type="InterPro" id="IPR010982">
    <property type="entry name" value="Lambda_DNA-bd_dom_sf"/>
</dbReference>
<keyword evidence="7" id="KW-1185">Reference proteome</keyword>
<feature type="domain" description="HTH lacI-type" evidence="5">
    <location>
        <begin position="5"/>
        <end position="61"/>
    </location>
</feature>
<dbReference type="Proteomes" id="UP000584374">
    <property type="component" value="Unassembled WGS sequence"/>
</dbReference>
<proteinExistence type="predicted"/>
<dbReference type="CDD" id="cd01392">
    <property type="entry name" value="HTH_LacI"/>
    <property type="match status" value="1"/>
</dbReference>
<comment type="caution">
    <text evidence="6">The sequence shown here is derived from an EMBL/GenBank/DDBJ whole genome shotgun (WGS) entry which is preliminary data.</text>
</comment>
<dbReference type="GO" id="GO:0000976">
    <property type="term" value="F:transcription cis-regulatory region binding"/>
    <property type="evidence" value="ECO:0007669"/>
    <property type="project" value="TreeGrafter"/>
</dbReference>
<dbReference type="PANTHER" id="PTHR30146">
    <property type="entry name" value="LACI-RELATED TRANSCRIPTIONAL REPRESSOR"/>
    <property type="match status" value="1"/>
</dbReference>
<dbReference type="PANTHER" id="PTHR30146:SF138">
    <property type="entry name" value="TRANSCRIPTIONAL REGULATORY PROTEIN"/>
    <property type="match status" value="1"/>
</dbReference>
<dbReference type="InterPro" id="IPR001761">
    <property type="entry name" value="Peripla_BP/Lac1_sug-bd_dom"/>
</dbReference>
<dbReference type="Pfam" id="PF00356">
    <property type="entry name" value="LacI"/>
    <property type="match status" value="1"/>
</dbReference>
<keyword evidence="3" id="KW-0804">Transcription</keyword>
<dbReference type="Gene3D" id="3.40.50.2300">
    <property type="match status" value="2"/>
</dbReference>
<dbReference type="CDD" id="cd06267">
    <property type="entry name" value="PBP1_LacI_sugar_binding-like"/>
    <property type="match status" value="1"/>
</dbReference>
<evidence type="ECO:0000259" key="5">
    <source>
        <dbReference type="PROSITE" id="PS50932"/>
    </source>
</evidence>
<dbReference type="Gene3D" id="1.10.260.40">
    <property type="entry name" value="lambda repressor-like DNA-binding domains"/>
    <property type="match status" value="1"/>
</dbReference>
<gene>
    <name evidence="6" type="ORF">BJ970_004712</name>
</gene>
<feature type="region of interest" description="Disordered" evidence="4">
    <location>
        <begin position="330"/>
        <end position="356"/>
    </location>
</feature>
<dbReference type="SUPFAM" id="SSF53822">
    <property type="entry name" value="Periplasmic binding protein-like I"/>
    <property type="match status" value="1"/>
</dbReference>
<evidence type="ECO:0000256" key="2">
    <source>
        <dbReference type="ARBA" id="ARBA00023125"/>
    </source>
</evidence>
<dbReference type="InterPro" id="IPR000843">
    <property type="entry name" value="HTH_LacI"/>
</dbReference>
<feature type="compositionally biased region" description="Basic residues" evidence="4">
    <location>
        <begin position="336"/>
        <end position="346"/>
    </location>
</feature>
<evidence type="ECO:0000256" key="3">
    <source>
        <dbReference type="ARBA" id="ARBA00023163"/>
    </source>
</evidence>
<sequence>MRARVTLHDVAAHADVHIATVSRALSPATRAKVHPVTAQRIDDAVRALGYAPNALARGLRKQQSATVGVLIPDFTNPLYPPMIRGIESVLLGQGMTALIANTDGEHDKQRTAFETLSARQVDGFIFTTAMRDDPFLRDVHGQGVRAVLLNRTTDEPLFPAVVSDDASGIQQVFAHLRKLGHASIAHLAGPENTSAGHDRRRCFEAAVAQAGLEATACPVVTGDGFTIEAGRHTMRNLLDSGAEITAVVAGNDLMAVGAMRELRSRGMTCPDDVSVAGYNDTLLSADIGPGLTTVSVPLAELGRAAAAALLADTATQQLVRLPVHLTVRGSTSQPRLRARKRARKARASGTYGLEGE</sequence>
<keyword evidence="1" id="KW-0805">Transcription regulation</keyword>
<protein>
    <submittedName>
        <fullName evidence="6">LacI family transcriptional regulator</fullName>
    </submittedName>
</protein>
<dbReference type="Pfam" id="PF00532">
    <property type="entry name" value="Peripla_BP_1"/>
    <property type="match status" value="1"/>
</dbReference>